<dbReference type="InterPro" id="IPR056884">
    <property type="entry name" value="NPHP3-like_N"/>
</dbReference>
<dbReference type="InterPro" id="IPR056125">
    <property type="entry name" value="DUF7708"/>
</dbReference>
<keyword evidence="5" id="KW-1185">Reference proteome</keyword>
<dbReference type="InterPro" id="IPR002110">
    <property type="entry name" value="Ankyrin_rpt"/>
</dbReference>
<dbReference type="PROSITE" id="PS50088">
    <property type="entry name" value="ANK_REPEAT"/>
    <property type="match status" value="1"/>
</dbReference>
<dbReference type="PANTHER" id="PTHR10039">
    <property type="entry name" value="AMELOGENIN"/>
    <property type="match status" value="1"/>
</dbReference>
<feature type="repeat" description="ANK" evidence="2">
    <location>
        <begin position="1112"/>
        <end position="1147"/>
    </location>
</feature>
<protein>
    <recommendedName>
        <fullName evidence="3">C2H2-type domain-containing protein</fullName>
    </recommendedName>
</protein>
<dbReference type="SUPFAM" id="SSF48403">
    <property type="entry name" value="Ankyrin repeat"/>
    <property type="match status" value="1"/>
</dbReference>
<evidence type="ECO:0000256" key="1">
    <source>
        <dbReference type="ARBA" id="ARBA00022737"/>
    </source>
</evidence>
<dbReference type="Gene3D" id="1.25.40.20">
    <property type="entry name" value="Ankyrin repeat-containing domain"/>
    <property type="match status" value="1"/>
</dbReference>
<reference evidence="4" key="1">
    <citation type="submission" date="2023-06" db="EMBL/GenBank/DDBJ databases">
        <title>Genome-scale phylogeny and comparative genomics of the fungal order Sordariales.</title>
        <authorList>
            <consortium name="Lawrence Berkeley National Laboratory"/>
            <person name="Hensen N."/>
            <person name="Bonometti L."/>
            <person name="Westerberg I."/>
            <person name="Brannstrom I.O."/>
            <person name="Guillou S."/>
            <person name="Cros-Aarteil S."/>
            <person name="Calhoun S."/>
            <person name="Haridas S."/>
            <person name="Kuo A."/>
            <person name="Mondo S."/>
            <person name="Pangilinan J."/>
            <person name="Riley R."/>
            <person name="Labutti K."/>
            <person name="Andreopoulos B."/>
            <person name="Lipzen A."/>
            <person name="Chen C."/>
            <person name="Yanf M."/>
            <person name="Daum C."/>
            <person name="Ng V."/>
            <person name="Clum A."/>
            <person name="Steindorff A."/>
            <person name="Ohm R."/>
            <person name="Martin F."/>
            <person name="Silar P."/>
            <person name="Natvig D."/>
            <person name="Lalanne C."/>
            <person name="Gautier V."/>
            <person name="Ament-Velasquez S.L."/>
            <person name="Kruys A."/>
            <person name="Hutchinson M.I."/>
            <person name="Powell A.J."/>
            <person name="Barry K."/>
            <person name="Miller A.N."/>
            <person name="Grigoriev I.V."/>
            <person name="Debuchy R."/>
            <person name="Gladieux P."/>
            <person name="Thoren M.H."/>
            <person name="Johannesson H."/>
        </authorList>
    </citation>
    <scope>NUCLEOTIDE SEQUENCE</scope>
    <source>
        <strain evidence="4">CBS 606.72</strain>
    </source>
</reference>
<dbReference type="SUPFAM" id="SSF52540">
    <property type="entry name" value="P-loop containing nucleoside triphosphate hydrolases"/>
    <property type="match status" value="1"/>
</dbReference>
<accession>A0AA39WLL3</accession>
<dbReference type="SMART" id="SM00355">
    <property type="entry name" value="ZnF_C2H2"/>
    <property type="match status" value="2"/>
</dbReference>
<evidence type="ECO:0000313" key="5">
    <source>
        <dbReference type="Proteomes" id="UP001175000"/>
    </source>
</evidence>
<evidence type="ECO:0000313" key="4">
    <source>
        <dbReference type="EMBL" id="KAK0617622.1"/>
    </source>
</evidence>
<keyword evidence="1" id="KW-0677">Repeat</keyword>
<feature type="domain" description="C2H2-type" evidence="3">
    <location>
        <begin position="846"/>
        <end position="874"/>
    </location>
</feature>
<gene>
    <name evidence="4" type="ORF">B0T14DRAFT_569112</name>
</gene>
<dbReference type="Pfam" id="PF22939">
    <property type="entry name" value="WHD_GPIID"/>
    <property type="match status" value="1"/>
</dbReference>
<evidence type="ECO:0000259" key="3">
    <source>
        <dbReference type="SMART" id="SM00355"/>
    </source>
</evidence>
<dbReference type="PROSITE" id="PS50297">
    <property type="entry name" value="ANK_REP_REGION"/>
    <property type="match status" value="1"/>
</dbReference>
<dbReference type="EMBL" id="JAULSU010000005">
    <property type="protein sequence ID" value="KAK0617622.1"/>
    <property type="molecule type" value="Genomic_DNA"/>
</dbReference>
<dbReference type="Pfam" id="PF24883">
    <property type="entry name" value="NPHP3_N"/>
    <property type="match status" value="1"/>
</dbReference>
<dbReference type="InterPro" id="IPR027417">
    <property type="entry name" value="P-loop_NTPase"/>
</dbReference>
<organism evidence="4 5">
    <name type="scientific">Immersiella caudata</name>
    <dbReference type="NCBI Taxonomy" id="314043"/>
    <lineage>
        <taxon>Eukaryota</taxon>
        <taxon>Fungi</taxon>
        <taxon>Dikarya</taxon>
        <taxon>Ascomycota</taxon>
        <taxon>Pezizomycotina</taxon>
        <taxon>Sordariomycetes</taxon>
        <taxon>Sordariomycetidae</taxon>
        <taxon>Sordariales</taxon>
        <taxon>Lasiosphaeriaceae</taxon>
        <taxon>Immersiella</taxon>
    </lineage>
</organism>
<sequence>MASENSSQQVFDKARREFERELPSRISFQSLLRVTTIDEVYDAAREYQDEQVKTSGGIRNLQRIQPLLDHLKEYAAVIEVFVQVQPDILALIWGPIKLLLQLVSGWNQGYDAVVKTMERIGELLPCFSDVVTHFLDIERIKDILALFFRDILDFFLAMFQFFSLPRRKIVFETLWSKHRERIKIVEANIERHSRLLGDNITYEHIRREHEARDKTFENFGKAEASWTSQRFRALEAAICPPTYGTRLDGLRNKICDGTARWIEKNHMFCSWIDMSSPSTKPLWLCGIPGAGKTVLACWVTDIAKKAGRTIYAFPSHQDRDVVGTGAPKLHADTAAISIMHSLLFQLAYLDAKIQTMLTDSDPSDLKTDTKFVKELLADALKCAGDTFMVIDGLDEVEELQRNQFLTSMMEILDASGDPKLRVCISSRAEDDIAKMLQPRADTVRVDKENGSAIFTYVSNRYEQWMANSDFLDDGRSEIKVLLQPVSTRAKGMFLYARIVIDNVVNMISIEEIRRELRVLPEDLDDAYERALTRIQRLPARARDSAKSVLGWIGCSPIPMSKYELEQAMLVGAMALTDAPVVDSPLNFVKLCGPIVEVVDDRPQYVHFTVKEYLLNREPSFVSMRDSTMELLVVCLTYLCYDAVSDDEIEEGQIMENLLAGRYRLHVFASTVWFDLVKQWLRLTPHRGYLAALSGLMHNLNAELANPEAVQNTGNTGGQAGASTHSTPVTVVGVPLWPGAPEFISRAFLFSKHQNQDTWTLNNADNWANLDPLTVSRSCARIETAYHDLLRHGSDSEHQQDCVCPKLRRHYGSRLHKCHYFACGFRRYGFGDAADCAKHMANHCRPWKCPDRSCDFAVIGFQSRPDLEHHRRRIHRVARAANSIEPSNLEDEALYPMLYELVETADIGELEANWPSCRGKVNDRTAADLIQMAAEKGSLPIVQLLLEWDDERQEPSNDKVKLDLVVSDAAQSGNLELAAWALDKATAWSQADPETRRYRSIVVAVLKSDSAEVFQAWHEVITSDKHSQGNVSLIASELFEKTVLNTAKRFPNQQMRLFATWRQLVGLDPGSAWTDALGRALTWVAQSTCCIEQARVLLDLGAPIDFPQSGKRQGYTALHWASKKTSQEAAEFMRFLILEGAETDVLHGNIAPADGEGARNIHTWLDTTWTQLVEMGKVRKGKEDESGHHKT</sequence>
<dbReference type="Proteomes" id="UP001175000">
    <property type="component" value="Unassembled WGS sequence"/>
</dbReference>
<dbReference type="InterPro" id="IPR013087">
    <property type="entry name" value="Znf_C2H2_type"/>
</dbReference>
<proteinExistence type="predicted"/>
<comment type="caution">
    <text evidence="4">The sequence shown here is derived from an EMBL/GenBank/DDBJ whole genome shotgun (WGS) entry which is preliminary data.</text>
</comment>
<keyword evidence="2" id="KW-0040">ANK repeat</keyword>
<dbReference type="InterPro" id="IPR054471">
    <property type="entry name" value="GPIID_WHD"/>
</dbReference>
<feature type="domain" description="C2H2-type" evidence="3">
    <location>
        <begin position="815"/>
        <end position="842"/>
    </location>
</feature>
<dbReference type="Gene3D" id="3.40.50.300">
    <property type="entry name" value="P-loop containing nucleotide triphosphate hydrolases"/>
    <property type="match status" value="1"/>
</dbReference>
<dbReference type="InterPro" id="IPR036770">
    <property type="entry name" value="Ankyrin_rpt-contain_sf"/>
</dbReference>
<dbReference type="PANTHER" id="PTHR10039:SF14">
    <property type="entry name" value="NACHT DOMAIN-CONTAINING PROTEIN"/>
    <property type="match status" value="1"/>
</dbReference>
<dbReference type="AlphaFoldDB" id="A0AA39WLL3"/>
<evidence type="ECO:0000256" key="2">
    <source>
        <dbReference type="PROSITE-ProRule" id="PRU00023"/>
    </source>
</evidence>
<dbReference type="Pfam" id="PF24809">
    <property type="entry name" value="DUF7708"/>
    <property type="match status" value="1"/>
</dbReference>
<name>A0AA39WLL3_9PEZI</name>